<evidence type="ECO:0000259" key="1">
    <source>
        <dbReference type="Pfam" id="PF15999"/>
    </source>
</evidence>
<sequence length="121" mass="12155">EEEEGDNESVAINPPPENASVAEAKPVGLAIAGPGGVASSKPVGQAIVGPGGLAVARPIATAIAGVQGSGVPGAVAIGGKDQQDAAGSEARLKQVFFDPETNQLHLTPLHGHRYLFPVNLY</sequence>
<protein>
    <recommendedName>
        <fullName evidence="1">DUF4774 domain-containing protein</fullName>
    </recommendedName>
</protein>
<proteinExistence type="predicted"/>
<feature type="non-terminal residue" evidence="2">
    <location>
        <position position="1"/>
    </location>
</feature>
<dbReference type="EMBL" id="GECU01010960">
    <property type="protein sequence ID" value="JAS96746.1"/>
    <property type="molecule type" value="Transcribed_RNA"/>
</dbReference>
<evidence type="ECO:0000313" key="2">
    <source>
        <dbReference type="EMBL" id="JAS96746.1"/>
    </source>
</evidence>
<reference evidence="2" key="1">
    <citation type="submission" date="2015-11" db="EMBL/GenBank/DDBJ databases">
        <title>De novo transcriptome assembly of four potential Pierce s Disease insect vectors from Arizona vineyards.</title>
        <authorList>
            <person name="Tassone E.E."/>
        </authorList>
    </citation>
    <scope>NUCLEOTIDE SEQUENCE</scope>
</reference>
<feature type="domain" description="DUF4774" evidence="1">
    <location>
        <begin position="21"/>
        <end position="71"/>
    </location>
</feature>
<organism evidence="2">
    <name type="scientific">Homalodisca liturata</name>
    <dbReference type="NCBI Taxonomy" id="320908"/>
    <lineage>
        <taxon>Eukaryota</taxon>
        <taxon>Metazoa</taxon>
        <taxon>Ecdysozoa</taxon>
        <taxon>Arthropoda</taxon>
        <taxon>Hexapoda</taxon>
        <taxon>Insecta</taxon>
        <taxon>Pterygota</taxon>
        <taxon>Neoptera</taxon>
        <taxon>Paraneoptera</taxon>
        <taxon>Hemiptera</taxon>
        <taxon>Auchenorrhyncha</taxon>
        <taxon>Membracoidea</taxon>
        <taxon>Cicadellidae</taxon>
        <taxon>Cicadellinae</taxon>
        <taxon>Proconiini</taxon>
        <taxon>Homalodisca</taxon>
    </lineage>
</organism>
<name>A0A1B6JBY6_9HEMI</name>
<dbReference type="InterPro" id="IPR031942">
    <property type="entry name" value="DUF4774"/>
</dbReference>
<gene>
    <name evidence="2" type="ORF">g.1172</name>
</gene>
<accession>A0A1B6JBY6</accession>
<dbReference type="Pfam" id="PF15999">
    <property type="entry name" value="DUF4774"/>
    <property type="match status" value="1"/>
</dbReference>
<dbReference type="AlphaFoldDB" id="A0A1B6JBY6"/>